<keyword evidence="9" id="KW-0460">Magnesium</keyword>
<dbReference type="GO" id="GO:0009098">
    <property type="term" value="P:L-leucine biosynthetic process"/>
    <property type="evidence" value="ECO:0007669"/>
    <property type="project" value="UniProtKB-KW"/>
</dbReference>
<evidence type="ECO:0000256" key="1">
    <source>
        <dbReference type="ARBA" id="ARBA00001936"/>
    </source>
</evidence>
<evidence type="ECO:0000256" key="7">
    <source>
        <dbReference type="ARBA" id="ARBA00022605"/>
    </source>
</evidence>
<evidence type="ECO:0000256" key="13">
    <source>
        <dbReference type="ARBA" id="ARBA00023304"/>
    </source>
</evidence>
<name>A0A5M6D2M1_9BACT</name>
<keyword evidence="11" id="KW-0520">NAD</keyword>
<gene>
    <name evidence="16" type="ORF">FYK55_16180</name>
</gene>
<evidence type="ECO:0000256" key="8">
    <source>
        <dbReference type="ARBA" id="ARBA00022723"/>
    </source>
</evidence>
<evidence type="ECO:0000256" key="5">
    <source>
        <dbReference type="ARBA" id="ARBA00013101"/>
    </source>
</evidence>
<keyword evidence="8" id="KW-0479">Metal-binding</keyword>
<dbReference type="EC" id="1.1.1.85" evidence="5"/>
<evidence type="ECO:0000256" key="12">
    <source>
        <dbReference type="ARBA" id="ARBA00023211"/>
    </source>
</evidence>
<dbReference type="SUPFAM" id="SSF53659">
    <property type="entry name" value="Isocitrate/Isopropylmalate dehydrogenase-like"/>
    <property type="match status" value="1"/>
</dbReference>
<dbReference type="FunFam" id="3.40.718.10:FF:000006">
    <property type="entry name" value="3-isopropylmalate dehydrogenase"/>
    <property type="match status" value="1"/>
</dbReference>
<keyword evidence="17" id="KW-1185">Reference proteome</keyword>
<dbReference type="Pfam" id="PF00180">
    <property type="entry name" value="Iso_dh"/>
    <property type="match status" value="1"/>
</dbReference>
<dbReference type="InterPro" id="IPR050501">
    <property type="entry name" value="ICDH/IPMDH"/>
</dbReference>
<dbReference type="RefSeq" id="WP_150077487.1">
    <property type="nucleotide sequence ID" value="NZ_VWOX01000009.1"/>
</dbReference>
<dbReference type="PANTHER" id="PTHR43275:SF1">
    <property type="entry name" value="D-MALATE DEHYDROGENASE [DECARBOXYLATING]"/>
    <property type="match status" value="1"/>
</dbReference>
<keyword evidence="13" id="KW-0100">Branched-chain amino acid biosynthesis</keyword>
<evidence type="ECO:0000256" key="3">
    <source>
        <dbReference type="ARBA" id="ARBA00008319"/>
    </source>
</evidence>
<dbReference type="GO" id="GO:0046872">
    <property type="term" value="F:metal ion binding"/>
    <property type="evidence" value="ECO:0007669"/>
    <property type="project" value="UniProtKB-KW"/>
</dbReference>
<comment type="cofactor">
    <cofactor evidence="2">
        <name>Mg(2+)</name>
        <dbReference type="ChEBI" id="CHEBI:18420"/>
    </cofactor>
</comment>
<dbReference type="Proteomes" id="UP000324479">
    <property type="component" value="Unassembled WGS sequence"/>
</dbReference>
<evidence type="ECO:0000313" key="16">
    <source>
        <dbReference type="EMBL" id="KAA5541757.1"/>
    </source>
</evidence>
<evidence type="ECO:0000256" key="11">
    <source>
        <dbReference type="ARBA" id="ARBA00023027"/>
    </source>
</evidence>
<dbReference type="EMBL" id="VWOX01000009">
    <property type="protein sequence ID" value="KAA5541757.1"/>
    <property type="molecule type" value="Genomic_DNA"/>
</dbReference>
<evidence type="ECO:0000259" key="15">
    <source>
        <dbReference type="SMART" id="SM01329"/>
    </source>
</evidence>
<dbReference type="GO" id="GO:0003862">
    <property type="term" value="F:3-isopropylmalate dehydrogenase activity"/>
    <property type="evidence" value="ECO:0007669"/>
    <property type="project" value="UniProtKB-EC"/>
</dbReference>
<keyword evidence="7" id="KW-0028">Amino-acid biosynthesis</keyword>
<feature type="domain" description="Isopropylmalate dehydrogenase-like" evidence="15">
    <location>
        <begin position="5"/>
        <end position="358"/>
    </location>
</feature>
<evidence type="ECO:0000256" key="6">
    <source>
        <dbReference type="ARBA" id="ARBA00022430"/>
    </source>
</evidence>
<comment type="similarity">
    <text evidence="3">Belongs to the isocitrate and isopropylmalate dehydrogenases family. LeuB type 1 subfamily.</text>
</comment>
<evidence type="ECO:0000256" key="14">
    <source>
        <dbReference type="ARBA" id="ARBA00033138"/>
    </source>
</evidence>
<comment type="cofactor">
    <cofactor evidence="1">
        <name>Mn(2+)</name>
        <dbReference type="ChEBI" id="CHEBI:29035"/>
    </cofactor>
</comment>
<evidence type="ECO:0000256" key="4">
    <source>
        <dbReference type="ARBA" id="ARBA00011738"/>
    </source>
</evidence>
<keyword evidence="12" id="KW-0464">Manganese</keyword>
<keyword evidence="10" id="KW-0560">Oxidoreductase</keyword>
<dbReference type="PANTHER" id="PTHR43275">
    <property type="entry name" value="D-MALATE DEHYDROGENASE [DECARBOXYLATING]"/>
    <property type="match status" value="1"/>
</dbReference>
<dbReference type="SMART" id="SM01329">
    <property type="entry name" value="Iso_dh"/>
    <property type="match status" value="1"/>
</dbReference>
<evidence type="ECO:0000256" key="10">
    <source>
        <dbReference type="ARBA" id="ARBA00023002"/>
    </source>
</evidence>
<keyword evidence="6" id="KW-0432">Leucine biosynthesis</keyword>
<accession>A0A5M6D2M1</accession>
<evidence type="ECO:0000256" key="2">
    <source>
        <dbReference type="ARBA" id="ARBA00001946"/>
    </source>
</evidence>
<organism evidence="16 17">
    <name type="scientific">Roseiconus nitratireducens</name>
    <dbReference type="NCBI Taxonomy" id="2605748"/>
    <lineage>
        <taxon>Bacteria</taxon>
        <taxon>Pseudomonadati</taxon>
        <taxon>Planctomycetota</taxon>
        <taxon>Planctomycetia</taxon>
        <taxon>Pirellulales</taxon>
        <taxon>Pirellulaceae</taxon>
        <taxon>Roseiconus</taxon>
    </lineage>
</organism>
<reference evidence="16 17" key="1">
    <citation type="submission" date="2019-08" db="EMBL/GenBank/DDBJ databases">
        <authorList>
            <person name="Dhanesh K."/>
            <person name="Kumar G."/>
            <person name="Sasikala C."/>
            <person name="Venkata Ramana C."/>
        </authorList>
    </citation>
    <scope>NUCLEOTIDE SEQUENCE [LARGE SCALE GENOMIC DNA]</scope>
    <source>
        <strain evidence="16 17">JC645</strain>
    </source>
</reference>
<sequence>MTAYRIALLPGDGIGPECMRATRTVLDQLVAGLPGLELSFTSHQAGAELYRQTGETIPADVLRDCLDADAVLLSAIGLPDVRQPDGTEVQPMMMVGLRRALGVHSAVRPVKLYPGAPCALRDAGPGIDFVVVRENLEGLFASFGGGSRVGEEVATDTMVITRQGTSRVTDFAFRLARRRNGRPLDGQRRVTCVDKANVFRSLAFFRQVFFDVAGQYPDVPSDAVYVDAMSLYMVQRPWDFDVLVMENQFGDILSDLGAGLVGGLGLGPSAEIGDEHALFQPSHGTAPQIAGKNLANPLATILSASMMLDWLGDKHRDAVCLEAAMIIENAVAQVIRQGDCLTPDLGGKAGTSDVAQAVADQLKLASAT</sequence>
<comment type="subunit">
    <text evidence="4">Homodimer.</text>
</comment>
<dbReference type="InterPro" id="IPR024084">
    <property type="entry name" value="IsoPropMal-DH-like_dom"/>
</dbReference>
<dbReference type="Gene3D" id="3.40.718.10">
    <property type="entry name" value="Isopropylmalate Dehydrogenase"/>
    <property type="match status" value="1"/>
</dbReference>
<dbReference type="AlphaFoldDB" id="A0A5M6D2M1"/>
<protein>
    <recommendedName>
        <fullName evidence="5">3-isopropylmalate dehydrogenase</fullName>
        <ecNumber evidence="5">1.1.1.85</ecNumber>
    </recommendedName>
    <alternativeName>
        <fullName evidence="14">3-IPM-DH</fullName>
    </alternativeName>
</protein>
<proteinExistence type="inferred from homology"/>
<evidence type="ECO:0000313" key="17">
    <source>
        <dbReference type="Proteomes" id="UP000324479"/>
    </source>
</evidence>
<evidence type="ECO:0000256" key="9">
    <source>
        <dbReference type="ARBA" id="ARBA00022842"/>
    </source>
</evidence>
<comment type="caution">
    <text evidence="16">The sequence shown here is derived from an EMBL/GenBank/DDBJ whole genome shotgun (WGS) entry which is preliminary data.</text>
</comment>